<evidence type="ECO:0008006" key="3">
    <source>
        <dbReference type="Google" id="ProtNLM"/>
    </source>
</evidence>
<dbReference type="GO" id="GO:0003676">
    <property type="term" value="F:nucleic acid binding"/>
    <property type="evidence" value="ECO:0007669"/>
    <property type="project" value="InterPro"/>
</dbReference>
<sequence length="90" mass="10125">MPVYTDGYMTEGHVDCGDFINDIILSFPVHSSMSAFSAEVITILAALQHILVSDHRDFYVYTDSKSALESLYSFTGHRHPTVMEILLIKN</sequence>
<dbReference type="InterPro" id="IPR012337">
    <property type="entry name" value="RNaseH-like_sf"/>
</dbReference>
<gene>
    <name evidence="1" type="ORF">TNIN_80041</name>
</gene>
<dbReference type="Gene3D" id="3.30.420.10">
    <property type="entry name" value="Ribonuclease H-like superfamily/Ribonuclease H"/>
    <property type="match status" value="1"/>
</dbReference>
<name>A0A8X6Y917_9ARAC</name>
<reference evidence="1" key="1">
    <citation type="submission" date="2020-08" db="EMBL/GenBank/DDBJ databases">
        <title>Multicomponent nature underlies the extraordinary mechanical properties of spider dragline silk.</title>
        <authorList>
            <person name="Kono N."/>
            <person name="Nakamura H."/>
            <person name="Mori M."/>
            <person name="Yoshida Y."/>
            <person name="Ohtoshi R."/>
            <person name="Malay A.D."/>
            <person name="Moran D.A.P."/>
            <person name="Tomita M."/>
            <person name="Numata K."/>
            <person name="Arakawa K."/>
        </authorList>
    </citation>
    <scope>NUCLEOTIDE SEQUENCE</scope>
</reference>
<dbReference type="AlphaFoldDB" id="A0A8X6Y917"/>
<dbReference type="SUPFAM" id="SSF53098">
    <property type="entry name" value="Ribonuclease H-like"/>
    <property type="match status" value="1"/>
</dbReference>
<dbReference type="EMBL" id="BMAV01016370">
    <property type="protein sequence ID" value="GFY67074.1"/>
    <property type="molecule type" value="Genomic_DNA"/>
</dbReference>
<dbReference type="InterPro" id="IPR036397">
    <property type="entry name" value="RNaseH_sf"/>
</dbReference>
<accession>A0A8X6Y917</accession>
<comment type="caution">
    <text evidence="1">The sequence shown here is derived from an EMBL/GenBank/DDBJ whole genome shotgun (WGS) entry which is preliminary data.</text>
</comment>
<evidence type="ECO:0000313" key="2">
    <source>
        <dbReference type="Proteomes" id="UP000886998"/>
    </source>
</evidence>
<protein>
    <recommendedName>
        <fullName evidence="3">RNase H type-1 domain-containing protein</fullName>
    </recommendedName>
</protein>
<organism evidence="1 2">
    <name type="scientific">Trichonephila inaurata madagascariensis</name>
    <dbReference type="NCBI Taxonomy" id="2747483"/>
    <lineage>
        <taxon>Eukaryota</taxon>
        <taxon>Metazoa</taxon>
        <taxon>Ecdysozoa</taxon>
        <taxon>Arthropoda</taxon>
        <taxon>Chelicerata</taxon>
        <taxon>Arachnida</taxon>
        <taxon>Araneae</taxon>
        <taxon>Araneomorphae</taxon>
        <taxon>Entelegynae</taxon>
        <taxon>Araneoidea</taxon>
        <taxon>Nephilidae</taxon>
        <taxon>Trichonephila</taxon>
        <taxon>Trichonephila inaurata</taxon>
    </lineage>
</organism>
<keyword evidence="2" id="KW-1185">Reference proteome</keyword>
<evidence type="ECO:0000313" key="1">
    <source>
        <dbReference type="EMBL" id="GFY67074.1"/>
    </source>
</evidence>
<dbReference type="Proteomes" id="UP000886998">
    <property type="component" value="Unassembled WGS sequence"/>
</dbReference>
<dbReference type="OrthoDB" id="411823at2759"/>
<proteinExistence type="predicted"/>